<dbReference type="OrthoDB" id="516277at2"/>
<comment type="caution">
    <text evidence="1">The sequence shown here is derived from an EMBL/GenBank/DDBJ whole genome shotgun (WGS) entry which is preliminary data.</text>
</comment>
<protein>
    <submittedName>
        <fullName evidence="1">Uncharacterized protein</fullName>
    </submittedName>
</protein>
<accession>A0A2T1M2T9</accession>
<sequence length="64" mass="7172">MKKSTTTSFWLSLATSPFLLAYLGLRSVSEWLTEAGKNSEEVFRGDRLPVLNFPSKEDQTSSES</sequence>
<evidence type="ECO:0000313" key="1">
    <source>
        <dbReference type="EMBL" id="PSF39055.1"/>
    </source>
</evidence>
<organism evidence="1 2">
    <name type="scientific">Aphanothece hegewaldii CCALA 016</name>
    <dbReference type="NCBI Taxonomy" id="2107694"/>
    <lineage>
        <taxon>Bacteria</taxon>
        <taxon>Bacillati</taxon>
        <taxon>Cyanobacteriota</taxon>
        <taxon>Cyanophyceae</taxon>
        <taxon>Oscillatoriophycideae</taxon>
        <taxon>Chroococcales</taxon>
        <taxon>Aphanothecaceae</taxon>
        <taxon>Aphanothece</taxon>
    </lineage>
</organism>
<dbReference type="Proteomes" id="UP000239001">
    <property type="component" value="Unassembled WGS sequence"/>
</dbReference>
<reference evidence="1 2" key="1">
    <citation type="submission" date="2018-03" db="EMBL/GenBank/DDBJ databases">
        <title>The ancient ancestry and fast evolution of plastids.</title>
        <authorList>
            <person name="Moore K.R."/>
            <person name="Magnabosco C."/>
            <person name="Momper L."/>
            <person name="Gold D.A."/>
            <person name="Bosak T."/>
            <person name="Fournier G.P."/>
        </authorList>
    </citation>
    <scope>NUCLEOTIDE SEQUENCE [LARGE SCALE GENOMIC DNA]</scope>
    <source>
        <strain evidence="1 2">CCALA 016</strain>
    </source>
</reference>
<gene>
    <name evidence="1" type="ORF">C7H19_03105</name>
</gene>
<proteinExistence type="predicted"/>
<dbReference type="AlphaFoldDB" id="A0A2T1M2T9"/>
<evidence type="ECO:0000313" key="2">
    <source>
        <dbReference type="Proteomes" id="UP000239001"/>
    </source>
</evidence>
<dbReference type="RefSeq" id="WP_106455419.1">
    <property type="nucleotide sequence ID" value="NZ_PXOH01000002.1"/>
</dbReference>
<dbReference type="EMBL" id="PXOH01000002">
    <property type="protein sequence ID" value="PSF39055.1"/>
    <property type="molecule type" value="Genomic_DNA"/>
</dbReference>
<name>A0A2T1M2T9_9CHRO</name>
<reference evidence="1 2" key="2">
    <citation type="submission" date="2018-03" db="EMBL/GenBank/DDBJ databases">
        <authorList>
            <person name="Keele B.F."/>
        </authorList>
    </citation>
    <scope>NUCLEOTIDE SEQUENCE [LARGE SCALE GENOMIC DNA]</scope>
    <source>
        <strain evidence="1 2">CCALA 016</strain>
    </source>
</reference>
<keyword evidence="2" id="KW-1185">Reference proteome</keyword>